<evidence type="ECO:0000256" key="2">
    <source>
        <dbReference type="ARBA" id="ARBA00022475"/>
    </source>
</evidence>
<keyword evidence="2" id="KW-1003">Cell membrane</keyword>
<evidence type="ECO:0000313" key="8">
    <source>
        <dbReference type="EMBL" id="VEU70421.1"/>
    </source>
</evidence>
<feature type="transmembrane region" description="Helical" evidence="6">
    <location>
        <begin position="12"/>
        <end position="35"/>
    </location>
</feature>
<protein>
    <submittedName>
        <fullName evidence="8">RDD family protein</fullName>
    </submittedName>
</protein>
<evidence type="ECO:0000259" key="7">
    <source>
        <dbReference type="Pfam" id="PF06271"/>
    </source>
</evidence>
<feature type="transmembrane region" description="Helical" evidence="6">
    <location>
        <begin position="145"/>
        <end position="166"/>
    </location>
</feature>
<dbReference type="InterPro" id="IPR010432">
    <property type="entry name" value="RDD"/>
</dbReference>
<dbReference type="AlphaFoldDB" id="A0A449AV90"/>
<name>A0A449AV90_9BACT</name>
<keyword evidence="4 6" id="KW-1133">Transmembrane helix</keyword>
<organism evidence="8 9">
    <name type="scientific">Mycoplasmopsis glycophila</name>
    <dbReference type="NCBI Taxonomy" id="171285"/>
    <lineage>
        <taxon>Bacteria</taxon>
        <taxon>Bacillati</taxon>
        <taxon>Mycoplasmatota</taxon>
        <taxon>Mycoplasmoidales</taxon>
        <taxon>Metamycoplasmataceae</taxon>
        <taxon>Mycoplasmopsis</taxon>
    </lineage>
</organism>
<evidence type="ECO:0000256" key="3">
    <source>
        <dbReference type="ARBA" id="ARBA00022692"/>
    </source>
</evidence>
<reference evidence="8 9" key="1">
    <citation type="submission" date="2019-01" db="EMBL/GenBank/DDBJ databases">
        <authorList>
            <consortium name="Pathogen Informatics"/>
        </authorList>
    </citation>
    <scope>NUCLEOTIDE SEQUENCE [LARGE SCALE GENOMIC DNA]</scope>
    <source>
        <strain evidence="8 9">NCTC10194</strain>
    </source>
</reference>
<keyword evidence="9" id="KW-1185">Reference proteome</keyword>
<evidence type="ECO:0000256" key="6">
    <source>
        <dbReference type="SAM" id="Phobius"/>
    </source>
</evidence>
<feature type="transmembrane region" description="Helical" evidence="6">
    <location>
        <begin position="47"/>
        <end position="70"/>
    </location>
</feature>
<evidence type="ECO:0000256" key="4">
    <source>
        <dbReference type="ARBA" id="ARBA00022989"/>
    </source>
</evidence>
<feature type="transmembrane region" description="Helical" evidence="6">
    <location>
        <begin position="102"/>
        <end position="125"/>
    </location>
</feature>
<sequence>MLYKNSNFWKRLLSNLIDLTIILSFFFGSFLIAWNTKNETRWIKNEIIFITPFILNIIFISFYWIFLPWLTNGKTIGMMIFKIKIINSSKTRIKLITMIKRNYLLTFPLLFVLILFISSVYYYHIDENSFSIKTDYFWQQFVYKSVISLNNIFLFVNTIGFLYIFLNDKRISLIDLVSDSRIVDDKVIFIQNSQKENKLLPFYNHKKEFEFYNDFDQI</sequence>
<dbReference type="KEGG" id="mgly:NCTC10194_00432"/>
<comment type="subcellular location">
    <subcellularLocation>
        <location evidence="1">Cell membrane</location>
        <topology evidence="1">Multi-pass membrane protein</topology>
    </subcellularLocation>
</comment>
<dbReference type="Pfam" id="PF06271">
    <property type="entry name" value="RDD"/>
    <property type="match status" value="1"/>
</dbReference>
<dbReference type="EMBL" id="LR215024">
    <property type="protein sequence ID" value="VEU70421.1"/>
    <property type="molecule type" value="Genomic_DNA"/>
</dbReference>
<proteinExistence type="predicted"/>
<dbReference type="Proteomes" id="UP000290815">
    <property type="component" value="Chromosome"/>
</dbReference>
<feature type="domain" description="RDD" evidence="7">
    <location>
        <begin position="7"/>
        <end position="178"/>
    </location>
</feature>
<accession>A0A449AV90</accession>
<evidence type="ECO:0000256" key="1">
    <source>
        <dbReference type="ARBA" id="ARBA00004651"/>
    </source>
</evidence>
<dbReference type="RefSeq" id="WP_027333370.1">
    <property type="nucleotide sequence ID" value="NZ_LR215024.1"/>
</dbReference>
<dbReference type="PANTHER" id="PTHR36115">
    <property type="entry name" value="PROLINE-RICH ANTIGEN HOMOLOG-RELATED"/>
    <property type="match status" value="1"/>
</dbReference>
<evidence type="ECO:0000256" key="5">
    <source>
        <dbReference type="ARBA" id="ARBA00023136"/>
    </source>
</evidence>
<dbReference type="GO" id="GO:0005886">
    <property type="term" value="C:plasma membrane"/>
    <property type="evidence" value="ECO:0007669"/>
    <property type="project" value="UniProtKB-SubCell"/>
</dbReference>
<keyword evidence="3 6" id="KW-0812">Transmembrane</keyword>
<keyword evidence="5 6" id="KW-0472">Membrane</keyword>
<dbReference type="InterPro" id="IPR051791">
    <property type="entry name" value="Pra-immunoreactive"/>
</dbReference>
<gene>
    <name evidence="8" type="primary">MCYN0488</name>
    <name evidence="8" type="ORF">NCTC10194_00432</name>
</gene>
<evidence type="ECO:0000313" key="9">
    <source>
        <dbReference type="Proteomes" id="UP000290815"/>
    </source>
</evidence>